<dbReference type="Proteomes" id="UP000010411">
    <property type="component" value="Unassembled WGS sequence"/>
</dbReference>
<dbReference type="EMBL" id="AEJC01000561">
    <property type="protein sequence ID" value="EKX61805.1"/>
    <property type="molecule type" value="Genomic_DNA"/>
</dbReference>
<gene>
    <name evidence="1" type="ORF">STRIP9103_04802</name>
</gene>
<reference evidence="1 2" key="1">
    <citation type="submission" date="2012-11" db="EMBL/GenBank/DDBJ databases">
        <authorList>
            <person name="Huguet-Tapia J.C."/>
            <person name="Durkin A.S."/>
            <person name="Pettis G.S."/>
            <person name="Badger J.H."/>
        </authorList>
    </citation>
    <scope>NUCLEOTIDE SEQUENCE [LARGE SCALE GENOMIC DNA]</scope>
    <source>
        <strain evidence="1 2">91-03</strain>
    </source>
</reference>
<evidence type="ECO:0000313" key="2">
    <source>
        <dbReference type="Proteomes" id="UP000010411"/>
    </source>
</evidence>
<proteinExistence type="predicted"/>
<name>L1KMW6_9ACTN</name>
<comment type="caution">
    <text evidence="1">The sequence shown here is derived from an EMBL/GenBank/DDBJ whole genome shotgun (WGS) entry which is preliminary data.</text>
</comment>
<sequence length="27" mass="3260">PSDRRLNTWRSAMFHVKHRAALVPTRR</sequence>
<protein>
    <submittedName>
        <fullName evidence="1">Uncharacterized protein</fullName>
    </submittedName>
</protein>
<feature type="non-terminal residue" evidence="1">
    <location>
        <position position="1"/>
    </location>
</feature>
<keyword evidence="2" id="KW-1185">Reference proteome</keyword>
<dbReference type="AlphaFoldDB" id="L1KMW6"/>
<organism evidence="1 2">
    <name type="scientific">Streptomyces ipomoeae 91-03</name>
    <dbReference type="NCBI Taxonomy" id="698759"/>
    <lineage>
        <taxon>Bacteria</taxon>
        <taxon>Bacillati</taxon>
        <taxon>Actinomycetota</taxon>
        <taxon>Actinomycetes</taxon>
        <taxon>Kitasatosporales</taxon>
        <taxon>Streptomycetaceae</taxon>
        <taxon>Streptomyces</taxon>
    </lineage>
</organism>
<evidence type="ECO:0000313" key="1">
    <source>
        <dbReference type="EMBL" id="EKX61805.1"/>
    </source>
</evidence>
<accession>L1KMW6</accession>